<dbReference type="AlphaFoldDB" id="A0A921Z7M1"/>
<sequence>MLTKTKCAIKSNRSKLIQVKKNTSSTLITYLFTDETPYTFDFCMCNPPFYSSLQELYESRSPARPPPKNGFTGSPHELITEGGELKFCRKLLKESKEQKDKIRIFTTMVGHKYNLAELIQDLKADKIIYTHTEFCQGRVTRWGLAWTFQDYNIHELVPSRDKLRKKTLPLTYLLPELPNCVYNVETAVTKIKNMLIDLNMMYKVIEKRGNNICLDVIAKTNTWSNQRRKKRMMKRIEAENVKKIKHDTADKVDAEQHVNDAVDASSSLISNGSSISPIPETNDHTQNITETEHVIHAILKVIKKENDVLLQMELVDGTAGKEGLHQIIQYIKNNWK</sequence>
<keyword evidence="4" id="KW-1185">Reference proteome</keyword>
<organism evidence="3 4">
    <name type="scientific">Manduca sexta</name>
    <name type="common">Tobacco hawkmoth</name>
    <name type="synonym">Tobacco hornworm</name>
    <dbReference type="NCBI Taxonomy" id="7130"/>
    <lineage>
        <taxon>Eukaryota</taxon>
        <taxon>Metazoa</taxon>
        <taxon>Ecdysozoa</taxon>
        <taxon>Arthropoda</taxon>
        <taxon>Hexapoda</taxon>
        <taxon>Insecta</taxon>
        <taxon>Pterygota</taxon>
        <taxon>Neoptera</taxon>
        <taxon>Endopterygota</taxon>
        <taxon>Lepidoptera</taxon>
        <taxon>Glossata</taxon>
        <taxon>Ditrysia</taxon>
        <taxon>Bombycoidea</taxon>
        <taxon>Sphingidae</taxon>
        <taxon>Sphinginae</taxon>
        <taxon>Sphingini</taxon>
        <taxon>Manduca</taxon>
    </lineage>
</organism>
<dbReference type="Proteomes" id="UP000791440">
    <property type="component" value="Unassembled WGS sequence"/>
</dbReference>
<name>A0A921Z7M1_MANSE</name>
<comment type="caution">
    <text evidence="3">The sequence shown here is derived from an EMBL/GenBank/DDBJ whole genome shotgun (WGS) entry which is preliminary data.</text>
</comment>
<proteinExistence type="predicted"/>
<accession>A0A921Z7M1</accession>
<dbReference type="PANTHER" id="PTHR13393">
    <property type="entry name" value="SAM-DEPENDENT METHYLTRANSFERASE"/>
    <property type="match status" value="1"/>
</dbReference>
<dbReference type="PANTHER" id="PTHR13393:SF0">
    <property type="entry name" value="RNA N6-ADENOSINE-METHYLTRANSFERASE METTL16"/>
    <property type="match status" value="1"/>
</dbReference>
<reference evidence="3" key="1">
    <citation type="journal article" date="2016" name="Insect Biochem. Mol. Biol.">
        <title>Multifaceted biological insights from a draft genome sequence of the tobacco hornworm moth, Manduca sexta.</title>
        <authorList>
            <person name="Kanost M.R."/>
            <person name="Arrese E.L."/>
            <person name="Cao X."/>
            <person name="Chen Y.R."/>
            <person name="Chellapilla S."/>
            <person name="Goldsmith M.R."/>
            <person name="Grosse-Wilde E."/>
            <person name="Heckel D.G."/>
            <person name="Herndon N."/>
            <person name="Jiang H."/>
            <person name="Papanicolaou A."/>
            <person name="Qu J."/>
            <person name="Soulages J.L."/>
            <person name="Vogel H."/>
            <person name="Walters J."/>
            <person name="Waterhouse R.M."/>
            <person name="Ahn S.J."/>
            <person name="Almeida F.C."/>
            <person name="An C."/>
            <person name="Aqrawi P."/>
            <person name="Bretschneider A."/>
            <person name="Bryant W.B."/>
            <person name="Bucks S."/>
            <person name="Chao H."/>
            <person name="Chevignon G."/>
            <person name="Christen J.M."/>
            <person name="Clarke D.F."/>
            <person name="Dittmer N.T."/>
            <person name="Ferguson L.C.F."/>
            <person name="Garavelou S."/>
            <person name="Gordon K.H.J."/>
            <person name="Gunaratna R.T."/>
            <person name="Han Y."/>
            <person name="Hauser F."/>
            <person name="He Y."/>
            <person name="Heidel-Fischer H."/>
            <person name="Hirsh A."/>
            <person name="Hu Y."/>
            <person name="Jiang H."/>
            <person name="Kalra D."/>
            <person name="Klinner C."/>
            <person name="Konig C."/>
            <person name="Kovar C."/>
            <person name="Kroll A.R."/>
            <person name="Kuwar S.S."/>
            <person name="Lee S.L."/>
            <person name="Lehman R."/>
            <person name="Li K."/>
            <person name="Li Z."/>
            <person name="Liang H."/>
            <person name="Lovelace S."/>
            <person name="Lu Z."/>
            <person name="Mansfield J.H."/>
            <person name="McCulloch K.J."/>
            <person name="Mathew T."/>
            <person name="Morton B."/>
            <person name="Muzny D.M."/>
            <person name="Neunemann D."/>
            <person name="Ongeri F."/>
            <person name="Pauchet Y."/>
            <person name="Pu L.L."/>
            <person name="Pyrousis I."/>
            <person name="Rao X.J."/>
            <person name="Redding A."/>
            <person name="Roesel C."/>
            <person name="Sanchez-Gracia A."/>
            <person name="Schaack S."/>
            <person name="Shukla A."/>
            <person name="Tetreau G."/>
            <person name="Wang Y."/>
            <person name="Xiong G.H."/>
            <person name="Traut W."/>
            <person name="Walsh T.K."/>
            <person name="Worley K.C."/>
            <person name="Wu D."/>
            <person name="Wu W."/>
            <person name="Wu Y.Q."/>
            <person name="Zhang X."/>
            <person name="Zou Z."/>
            <person name="Zucker H."/>
            <person name="Briscoe A.D."/>
            <person name="Burmester T."/>
            <person name="Clem R.J."/>
            <person name="Feyereisen R."/>
            <person name="Grimmelikhuijzen C.J.P."/>
            <person name="Hamodrakas S.J."/>
            <person name="Hansson B.S."/>
            <person name="Huguet E."/>
            <person name="Jermiin L.S."/>
            <person name="Lan Q."/>
            <person name="Lehman H.K."/>
            <person name="Lorenzen M."/>
            <person name="Merzendorfer H."/>
            <person name="Michalopoulos I."/>
            <person name="Morton D.B."/>
            <person name="Muthukrishnan S."/>
            <person name="Oakeshott J.G."/>
            <person name="Palmer W."/>
            <person name="Park Y."/>
            <person name="Passarelli A.L."/>
            <person name="Rozas J."/>
            <person name="Schwartz L.M."/>
            <person name="Smith W."/>
            <person name="Southgate A."/>
            <person name="Vilcinskas A."/>
            <person name="Vogt R."/>
            <person name="Wang P."/>
            <person name="Werren J."/>
            <person name="Yu X.Q."/>
            <person name="Zhou J.J."/>
            <person name="Brown S.J."/>
            <person name="Scherer S.E."/>
            <person name="Richards S."/>
            <person name="Blissard G.W."/>
        </authorList>
    </citation>
    <scope>NUCLEOTIDE SEQUENCE</scope>
</reference>
<dbReference type="Pfam" id="PF05971">
    <property type="entry name" value="Methyltransf_10"/>
    <property type="match status" value="1"/>
</dbReference>
<evidence type="ECO:0000256" key="2">
    <source>
        <dbReference type="ARBA" id="ARBA00022679"/>
    </source>
</evidence>
<keyword evidence="2" id="KW-0808">Transferase</keyword>
<dbReference type="GO" id="GO:0005634">
    <property type="term" value="C:nucleus"/>
    <property type="evidence" value="ECO:0007669"/>
    <property type="project" value="TreeGrafter"/>
</dbReference>
<dbReference type="EMBL" id="JH668429">
    <property type="protein sequence ID" value="KAG6452834.1"/>
    <property type="molecule type" value="Genomic_DNA"/>
</dbReference>
<keyword evidence="1" id="KW-0489">Methyltransferase</keyword>
<evidence type="ECO:0000313" key="3">
    <source>
        <dbReference type="EMBL" id="KAG6452833.1"/>
    </source>
</evidence>
<dbReference type="GO" id="GO:0070475">
    <property type="term" value="P:rRNA base methylation"/>
    <property type="evidence" value="ECO:0007669"/>
    <property type="project" value="TreeGrafter"/>
</dbReference>
<reference evidence="3" key="2">
    <citation type="submission" date="2020-12" db="EMBL/GenBank/DDBJ databases">
        <authorList>
            <person name="Kanost M."/>
        </authorList>
    </citation>
    <scope>NUCLEOTIDE SEQUENCE</scope>
</reference>
<evidence type="ECO:0008006" key="5">
    <source>
        <dbReference type="Google" id="ProtNLM"/>
    </source>
</evidence>
<dbReference type="GO" id="GO:0008168">
    <property type="term" value="F:methyltransferase activity"/>
    <property type="evidence" value="ECO:0007669"/>
    <property type="project" value="UniProtKB-KW"/>
</dbReference>
<protein>
    <recommendedName>
        <fullName evidence="5">U6 small nuclear RNA (adenine-(43)-N(6))-methyltransferase</fullName>
    </recommendedName>
</protein>
<evidence type="ECO:0000256" key="1">
    <source>
        <dbReference type="ARBA" id="ARBA00022603"/>
    </source>
</evidence>
<gene>
    <name evidence="3" type="ORF">O3G_MSEX007772</name>
</gene>
<evidence type="ECO:0000313" key="4">
    <source>
        <dbReference type="Proteomes" id="UP000791440"/>
    </source>
</evidence>
<dbReference type="InterPro" id="IPR010286">
    <property type="entry name" value="METTL16/RlmF"/>
</dbReference>
<dbReference type="EMBL" id="JH668429">
    <property type="protein sequence ID" value="KAG6452833.1"/>
    <property type="molecule type" value="Genomic_DNA"/>
</dbReference>